<dbReference type="RefSeq" id="XP_019858344.1">
    <property type="nucleotide sequence ID" value="XM_020002785.1"/>
</dbReference>
<evidence type="ECO:0000256" key="1">
    <source>
        <dbReference type="SAM" id="MobiDB-lite"/>
    </source>
</evidence>
<feature type="region of interest" description="Disordered" evidence="1">
    <location>
        <begin position="1"/>
        <end position="29"/>
    </location>
</feature>
<dbReference type="Gene3D" id="1.10.533.10">
    <property type="entry name" value="Death Domain, Fas"/>
    <property type="match status" value="1"/>
</dbReference>
<feature type="region of interest" description="Disordered" evidence="1">
    <location>
        <begin position="60"/>
        <end position="88"/>
    </location>
</feature>
<sequence>MRTSISNGTAATPVQVPAVTPSAPPYPSAAALPRTNPNELGIGDLDIVLSVLANELVPTATVSSNGSSRSTSSTSMQTASTSNTDNGKRTLDIEDVEMVTTVLNKALFGATKWANLGLKLGLLISRLNVIGEEGGDAYRHLRRTIEVWLEEEDNVTSRTWQTLIEAVARTGDRAAAQIIPDILKTLYNIRL</sequence>
<accession>A0AAN0JMW9</accession>
<feature type="domain" description="Death" evidence="2">
    <location>
        <begin position="112"/>
        <end position="183"/>
    </location>
</feature>
<reference evidence="3" key="2">
    <citation type="submission" date="2024-06" db="UniProtKB">
        <authorList>
            <consortium name="EnsemblMetazoa"/>
        </authorList>
    </citation>
    <scope>IDENTIFICATION</scope>
</reference>
<dbReference type="PROSITE" id="PS50017">
    <property type="entry name" value="DEATH_DOMAIN"/>
    <property type="match status" value="1"/>
</dbReference>
<dbReference type="EnsemblMetazoa" id="XM_020002785.1">
    <property type="protein sequence ID" value="XP_019858344.1"/>
    <property type="gene ID" value="LOC109586583"/>
</dbReference>
<proteinExistence type="predicted"/>
<dbReference type="InterPro" id="IPR011029">
    <property type="entry name" value="DEATH-like_dom_sf"/>
</dbReference>
<organism evidence="3 4">
    <name type="scientific">Amphimedon queenslandica</name>
    <name type="common">Sponge</name>
    <dbReference type="NCBI Taxonomy" id="400682"/>
    <lineage>
        <taxon>Eukaryota</taxon>
        <taxon>Metazoa</taxon>
        <taxon>Porifera</taxon>
        <taxon>Demospongiae</taxon>
        <taxon>Heteroscleromorpha</taxon>
        <taxon>Haplosclerida</taxon>
        <taxon>Niphatidae</taxon>
        <taxon>Amphimedon</taxon>
    </lineage>
</organism>
<name>A0AAN0JMW9_AMPQE</name>
<feature type="compositionally biased region" description="Low complexity" evidence="1">
    <location>
        <begin position="60"/>
        <end position="84"/>
    </location>
</feature>
<dbReference type="GO" id="GO:0007165">
    <property type="term" value="P:signal transduction"/>
    <property type="evidence" value="ECO:0007669"/>
    <property type="project" value="InterPro"/>
</dbReference>
<protein>
    <recommendedName>
        <fullName evidence="2">Death domain-containing protein</fullName>
    </recommendedName>
</protein>
<feature type="compositionally biased region" description="Polar residues" evidence="1">
    <location>
        <begin position="1"/>
        <end position="12"/>
    </location>
</feature>
<evidence type="ECO:0000313" key="3">
    <source>
        <dbReference type="EnsemblMetazoa" id="XP_019858344.1"/>
    </source>
</evidence>
<evidence type="ECO:0000313" key="4">
    <source>
        <dbReference type="Proteomes" id="UP000007879"/>
    </source>
</evidence>
<evidence type="ECO:0000259" key="2">
    <source>
        <dbReference type="PROSITE" id="PS50017"/>
    </source>
</evidence>
<dbReference type="AlphaFoldDB" id="A0AAN0JMW9"/>
<reference evidence="4" key="1">
    <citation type="journal article" date="2010" name="Nature">
        <title>The Amphimedon queenslandica genome and the evolution of animal complexity.</title>
        <authorList>
            <person name="Srivastava M."/>
            <person name="Simakov O."/>
            <person name="Chapman J."/>
            <person name="Fahey B."/>
            <person name="Gauthier M.E."/>
            <person name="Mitros T."/>
            <person name="Richards G.S."/>
            <person name="Conaco C."/>
            <person name="Dacre M."/>
            <person name="Hellsten U."/>
            <person name="Larroux C."/>
            <person name="Putnam N.H."/>
            <person name="Stanke M."/>
            <person name="Adamska M."/>
            <person name="Darling A."/>
            <person name="Degnan S.M."/>
            <person name="Oakley T.H."/>
            <person name="Plachetzki D.C."/>
            <person name="Zhai Y."/>
            <person name="Adamski M."/>
            <person name="Calcino A."/>
            <person name="Cummins S.F."/>
            <person name="Goodstein D.M."/>
            <person name="Harris C."/>
            <person name="Jackson D.J."/>
            <person name="Leys S.P."/>
            <person name="Shu S."/>
            <person name="Woodcroft B.J."/>
            <person name="Vervoort M."/>
            <person name="Kosik K.S."/>
            <person name="Manning G."/>
            <person name="Degnan B.M."/>
            <person name="Rokhsar D.S."/>
        </authorList>
    </citation>
    <scope>NUCLEOTIDE SEQUENCE [LARGE SCALE GENOMIC DNA]</scope>
</reference>
<dbReference type="KEGG" id="aqu:109586583"/>
<keyword evidence="4" id="KW-1185">Reference proteome</keyword>
<dbReference type="InterPro" id="IPR000488">
    <property type="entry name" value="Death_dom"/>
</dbReference>
<dbReference type="GeneID" id="109586583"/>
<dbReference type="Proteomes" id="UP000007879">
    <property type="component" value="Unassembled WGS sequence"/>
</dbReference>